<organism evidence="13 14">
    <name type="scientific">Glacieibacterium arshaanense</name>
    <dbReference type="NCBI Taxonomy" id="2511025"/>
    <lineage>
        <taxon>Bacteria</taxon>
        <taxon>Pseudomonadati</taxon>
        <taxon>Pseudomonadota</taxon>
        <taxon>Alphaproteobacteria</taxon>
        <taxon>Sphingomonadales</taxon>
        <taxon>Sphingosinicellaceae</taxon>
        <taxon>Glacieibacterium</taxon>
    </lineage>
</organism>
<dbReference type="PANTHER" id="PTHR24221:SF248">
    <property type="entry name" value="ABC TRANSPORTER TRANSMEMBRANE REGION"/>
    <property type="match status" value="1"/>
</dbReference>
<dbReference type="GO" id="GO:0005524">
    <property type="term" value="F:ATP binding"/>
    <property type="evidence" value="ECO:0007669"/>
    <property type="project" value="UniProtKB-KW"/>
</dbReference>
<dbReference type="RefSeq" id="WP_135245485.1">
    <property type="nucleotide sequence ID" value="NZ_SIHO01000002.1"/>
</dbReference>
<dbReference type="GO" id="GO:0016887">
    <property type="term" value="F:ATP hydrolysis activity"/>
    <property type="evidence" value="ECO:0007669"/>
    <property type="project" value="InterPro"/>
</dbReference>
<evidence type="ECO:0000256" key="10">
    <source>
        <dbReference type="SAM" id="Phobius"/>
    </source>
</evidence>
<reference evidence="13 14" key="1">
    <citation type="submission" date="2019-02" db="EMBL/GenBank/DDBJ databases">
        <title>Polymorphobacter sp. isolated from the lake at the Tibet of China.</title>
        <authorList>
            <person name="Li A."/>
        </authorList>
    </citation>
    <scope>NUCLEOTIDE SEQUENCE [LARGE SCALE GENOMIC DNA]</scope>
    <source>
        <strain evidence="13 14">DJ1R-1</strain>
    </source>
</reference>
<evidence type="ECO:0000256" key="7">
    <source>
        <dbReference type="ARBA" id="ARBA00022989"/>
    </source>
</evidence>
<dbReference type="EMBL" id="SIHO01000002">
    <property type="protein sequence ID" value="TFU02891.1"/>
    <property type="molecule type" value="Genomic_DNA"/>
</dbReference>
<name>A0A4Y9EM62_9SPHN</name>
<evidence type="ECO:0000256" key="6">
    <source>
        <dbReference type="ARBA" id="ARBA00022840"/>
    </source>
</evidence>
<keyword evidence="4 10" id="KW-0812">Transmembrane</keyword>
<dbReference type="Gene3D" id="3.40.50.300">
    <property type="entry name" value="P-loop containing nucleotide triphosphate hydrolases"/>
    <property type="match status" value="1"/>
</dbReference>
<dbReference type="InterPro" id="IPR003593">
    <property type="entry name" value="AAA+_ATPase"/>
</dbReference>
<dbReference type="Gene3D" id="1.20.1560.10">
    <property type="entry name" value="ABC transporter type 1, transmembrane domain"/>
    <property type="match status" value="1"/>
</dbReference>
<dbReference type="PROSITE" id="PS50893">
    <property type="entry name" value="ABC_TRANSPORTER_2"/>
    <property type="match status" value="1"/>
</dbReference>
<feature type="transmembrane region" description="Helical" evidence="10">
    <location>
        <begin position="190"/>
        <end position="207"/>
    </location>
</feature>
<dbReference type="CDD" id="cd18587">
    <property type="entry name" value="ABC_6TM_LapB_like"/>
    <property type="match status" value="1"/>
</dbReference>
<keyword evidence="7 10" id="KW-1133">Transmembrane helix</keyword>
<keyword evidence="2" id="KW-0813">Transport</keyword>
<evidence type="ECO:0000259" key="11">
    <source>
        <dbReference type="PROSITE" id="PS50893"/>
    </source>
</evidence>
<dbReference type="NCBIfam" id="TIGR03375">
    <property type="entry name" value="type_I_sec_LssB"/>
    <property type="match status" value="1"/>
</dbReference>
<evidence type="ECO:0000313" key="13">
    <source>
        <dbReference type="EMBL" id="TFU02891.1"/>
    </source>
</evidence>
<keyword evidence="14" id="KW-1185">Reference proteome</keyword>
<keyword evidence="6" id="KW-0067">ATP-binding</keyword>
<dbReference type="InterPro" id="IPR036640">
    <property type="entry name" value="ABC1_TM_sf"/>
</dbReference>
<dbReference type="SUPFAM" id="SSF90123">
    <property type="entry name" value="ABC transporter transmembrane region"/>
    <property type="match status" value="1"/>
</dbReference>
<sequence>MNETVPLAAAPESPRAPRSYRADKHPDLSIPPPKPRISPWLMDPIRDNAHIYMQVAVAAVMINLFSLATSLFSMTVYNRIVPNNATQSLVALSIGVAIVLVFDFILKSLRGYFIDVAGQRIDRTVGAAIFDRMLSMRLENRRGSSGAFAGLLREFEALRDFFASATLAALVDVPFIILFLVVIWAIGGPLVIVPLLMVPLVIGVGYLSQPALARLSAEGLGQGLSKQGVLVEAISGLETVKSSQAGPLLARRWANAVDDQAASSLKLRLVSALTINVAGTVQNIAYIGVVIYGVYLIANRELTMGGLVACSILSGRCVAPLGQIASLLTRLHHTRTAYAQIDKLMQGGNEAREDVTYLRRERLSGAIEFRNVSFKYPGASTRVLDNVSFTIKAGEKVAILGRVGSGKSTIARLILGLYQPDEGVILVDDADVRQLHPDDLRRNIGAVLQDVFLLSGSIRENISLGDHAVDDAAVLAAAQLSGTHDFVGQMPNGYDLRLADRGEGLSGGQRQSIAIARALTLDRPILLFDEPTSAMDIQSENALIARLETKLKDRTVVLVTHRQSMLKLVDRILMLDKGKIVANGPRDDVLKALAGGRPS</sequence>
<dbReference type="Pfam" id="PF00664">
    <property type="entry name" value="ABC_membrane"/>
    <property type="match status" value="1"/>
</dbReference>
<evidence type="ECO:0000259" key="12">
    <source>
        <dbReference type="PROSITE" id="PS50929"/>
    </source>
</evidence>
<comment type="subcellular location">
    <subcellularLocation>
        <location evidence="1">Cell membrane</location>
        <topology evidence="1">Multi-pass membrane protein</topology>
    </subcellularLocation>
</comment>
<dbReference type="InterPro" id="IPR011527">
    <property type="entry name" value="ABC1_TM_dom"/>
</dbReference>
<feature type="region of interest" description="Disordered" evidence="9">
    <location>
        <begin position="1"/>
        <end position="32"/>
    </location>
</feature>
<gene>
    <name evidence="13" type="ORF">EUV02_06670</name>
</gene>
<evidence type="ECO:0000256" key="8">
    <source>
        <dbReference type="ARBA" id="ARBA00023136"/>
    </source>
</evidence>
<dbReference type="Pfam" id="PF00005">
    <property type="entry name" value="ABC_tran"/>
    <property type="match status" value="1"/>
</dbReference>
<evidence type="ECO:0000256" key="4">
    <source>
        <dbReference type="ARBA" id="ARBA00022692"/>
    </source>
</evidence>
<dbReference type="OrthoDB" id="9787557at2"/>
<feature type="transmembrane region" description="Helical" evidence="10">
    <location>
        <begin position="161"/>
        <end position="184"/>
    </location>
</feature>
<evidence type="ECO:0000256" key="3">
    <source>
        <dbReference type="ARBA" id="ARBA00022475"/>
    </source>
</evidence>
<dbReference type="GO" id="GO:0140359">
    <property type="term" value="F:ABC-type transporter activity"/>
    <property type="evidence" value="ECO:0007669"/>
    <property type="project" value="InterPro"/>
</dbReference>
<feature type="transmembrane region" description="Helical" evidence="10">
    <location>
        <begin position="273"/>
        <end position="298"/>
    </location>
</feature>
<comment type="caution">
    <text evidence="13">The sequence shown here is derived from an EMBL/GenBank/DDBJ whole genome shotgun (WGS) entry which is preliminary data.</text>
</comment>
<protein>
    <submittedName>
        <fullName evidence="13">Type I secretion system permease/ATPase</fullName>
    </submittedName>
</protein>
<dbReference type="SMART" id="SM00382">
    <property type="entry name" value="AAA"/>
    <property type="match status" value="1"/>
</dbReference>
<dbReference type="PANTHER" id="PTHR24221">
    <property type="entry name" value="ATP-BINDING CASSETTE SUB-FAMILY B"/>
    <property type="match status" value="1"/>
</dbReference>
<dbReference type="InterPro" id="IPR003439">
    <property type="entry name" value="ABC_transporter-like_ATP-bd"/>
</dbReference>
<keyword evidence="8 10" id="KW-0472">Membrane</keyword>
<dbReference type="InterPro" id="IPR017750">
    <property type="entry name" value="ATPase_T1SS"/>
</dbReference>
<dbReference type="GO" id="GO:0005886">
    <property type="term" value="C:plasma membrane"/>
    <property type="evidence" value="ECO:0007669"/>
    <property type="project" value="UniProtKB-SubCell"/>
</dbReference>
<evidence type="ECO:0000256" key="9">
    <source>
        <dbReference type="SAM" id="MobiDB-lite"/>
    </source>
</evidence>
<dbReference type="PROSITE" id="PS50929">
    <property type="entry name" value="ABC_TM1F"/>
    <property type="match status" value="1"/>
</dbReference>
<evidence type="ECO:0000256" key="5">
    <source>
        <dbReference type="ARBA" id="ARBA00022741"/>
    </source>
</evidence>
<feature type="transmembrane region" description="Helical" evidence="10">
    <location>
        <begin position="89"/>
        <end position="106"/>
    </location>
</feature>
<dbReference type="Proteomes" id="UP000297737">
    <property type="component" value="Unassembled WGS sequence"/>
</dbReference>
<proteinExistence type="predicted"/>
<dbReference type="GO" id="GO:0034040">
    <property type="term" value="F:ATPase-coupled lipid transmembrane transporter activity"/>
    <property type="evidence" value="ECO:0007669"/>
    <property type="project" value="TreeGrafter"/>
</dbReference>
<dbReference type="AlphaFoldDB" id="A0A4Y9EM62"/>
<feature type="domain" description="ABC transporter" evidence="11">
    <location>
        <begin position="367"/>
        <end position="599"/>
    </location>
</feature>
<dbReference type="FunFam" id="3.40.50.300:FF:000299">
    <property type="entry name" value="ABC transporter ATP-binding protein/permease"/>
    <property type="match status" value="1"/>
</dbReference>
<dbReference type="SUPFAM" id="SSF52540">
    <property type="entry name" value="P-loop containing nucleoside triphosphate hydrolases"/>
    <property type="match status" value="1"/>
</dbReference>
<accession>A0A4Y9EM62</accession>
<feature type="compositionally biased region" description="Low complexity" evidence="9">
    <location>
        <begin position="8"/>
        <end position="19"/>
    </location>
</feature>
<feature type="transmembrane region" description="Helical" evidence="10">
    <location>
        <begin position="51"/>
        <end position="77"/>
    </location>
</feature>
<evidence type="ECO:0000256" key="1">
    <source>
        <dbReference type="ARBA" id="ARBA00004651"/>
    </source>
</evidence>
<keyword evidence="5" id="KW-0547">Nucleotide-binding</keyword>
<evidence type="ECO:0000256" key="2">
    <source>
        <dbReference type="ARBA" id="ARBA00022448"/>
    </source>
</evidence>
<dbReference type="InterPro" id="IPR039421">
    <property type="entry name" value="Type_1_exporter"/>
</dbReference>
<evidence type="ECO:0000313" key="14">
    <source>
        <dbReference type="Proteomes" id="UP000297737"/>
    </source>
</evidence>
<feature type="domain" description="ABC transmembrane type-1" evidence="12">
    <location>
        <begin position="55"/>
        <end position="333"/>
    </location>
</feature>
<keyword evidence="3" id="KW-1003">Cell membrane</keyword>
<dbReference type="InterPro" id="IPR027417">
    <property type="entry name" value="P-loop_NTPase"/>
</dbReference>